<dbReference type="EMBL" id="BSND01000005">
    <property type="protein sequence ID" value="GLP99933.1"/>
    <property type="molecule type" value="Genomic_DNA"/>
</dbReference>
<evidence type="ECO:0000256" key="2">
    <source>
        <dbReference type="SAM" id="SignalP"/>
    </source>
</evidence>
<feature type="chain" id="PRO_5046304492" description="Secreted protein" evidence="2">
    <location>
        <begin position="26"/>
        <end position="89"/>
    </location>
</feature>
<dbReference type="RefSeq" id="WP_007146698.1">
    <property type="nucleotide sequence ID" value="NZ_BSND01000005.1"/>
</dbReference>
<accession>A0ABQ5TXN6</accession>
<evidence type="ECO:0008006" key="5">
    <source>
        <dbReference type="Google" id="ProtNLM"/>
    </source>
</evidence>
<feature type="compositionally biased region" description="Basic and acidic residues" evidence="1">
    <location>
        <begin position="27"/>
        <end position="62"/>
    </location>
</feature>
<sequence>MLKTQLTTLLSVVMLVLFSSGAAFANEHESSHEGAKHPAHEMGEELDTIKDKKHSEEYKENMEEAEDSANSPHPAYEMDENEEVQERGQ</sequence>
<name>A0ABQ5TXN6_9GAMM</name>
<evidence type="ECO:0000256" key="1">
    <source>
        <dbReference type="SAM" id="MobiDB-lite"/>
    </source>
</evidence>
<reference evidence="3" key="2">
    <citation type="submission" date="2023-01" db="EMBL/GenBank/DDBJ databases">
        <title>Draft genome sequence of Methylophaga thalassica strain NBRC 102424.</title>
        <authorList>
            <person name="Sun Q."/>
            <person name="Mori K."/>
        </authorList>
    </citation>
    <scope>NUCLEOTIDE SEQUENCE</scope>
    <source>
        <strain evidence="3">NBRC 102424</strain>
    </source>
</reference>
<dbReference type="Proteomes" id="UP001161423">
    <property type="component" value="Unassembled WGS sequence"/>
</dbReference>
<organism evidence="3 4">
    <name type="scientific">Methylophaga thalassica</name>
    <dbReference type="NCBI Taxonomy" id="40223"/>
    <lineage>
        <taxon>Bacteria</taxon>
        <taxon>Pseudomonadati</taxon>
        <taxon>Pseudomonadota</taxon>
        <taxon>Gammaproteobacteria</taxon>
        <taxon>Thiotrichales</taxon>
        <taxon>Piscirickettsiaceae</taxon>
        <taxon>Methylophaga</taxon>
    </lineage>
</organism>
<gene>
    <name evidence="3" type="ORF">GCM10007891_17870</name>
</gene>
<reference evidence="3" key="1">
    <citation type="journal article" date="2014" name="Int. J. Syst. Evol. Microbiol.">
        <title>Complete genome of a new Firmicutes species belonging to the dominant human colonic microbiota ('Ruminococcus bicirculans') reveals two chromosomes and a selective capacity to utilize plant glucans.</title>
        <authorList>
            <consortium name="NISC Comparative Sequencing Program"/>
            <person name="Wegmann U."/>
            <person name="Louis P."/>
            <person name="Goesmann A."/>
            <person name="Henrissat B."/>
            <person name="Duncan S.H."/>
            <person name="Flint H.J."/>
        </authorList>
    </citation>
    <scope>NUCLEOTIDE SEQUENCE</scope>
    <source>
        <strain evidence="3">NBRC 102424</strain>
    </source>
</reference>
<feature type="signal peptide" evidence="2">
    <location>
        <begin position="1"/>
        <end position="25"/>
    </location>
</feature>
<evidence type="ECO:0000313" key="3">
    <source>
        <dbReference type="EMBL" id="GLP99933.1"/>
    </source>
</evidence>
<proteinExistence type="predicted"/>
<keyword evidence="2" id="KW-0732">Signal</keyword>
<protein>
    <recommendedName>
        <fullName evidence="5">Secreted protein</fullName>
    </recommendedName>
</protein>
<comment type="caution">
    <text evidence="3">The sequence shown here is derived from an EMBL/GenBank/DDBJ whole genome shotgun (WGS) entry which is preliminary data.</text>
</comment>
<evidence type="ECO:0000313" key="4">
    <source>
        <dbReference type="Proteomes" id="UP001161423"/>
    </source>
</evidence>
<keyword evidence="4" id="KW-1185">Reference proteome</keyword>
<feature type="region of interest" description="Disordered" evidence="1">
    <location>
        <begin position="27"/>
        <end position="89"/>
    </location>
</feature>